<dbReference type="AlphaFoldDB" id="A0A7W4VW44"/>
<dbReference type="GO" id="GO:0005886">
    <property type="term" value="C:plasma membrane"/>
    <property type="evidence" value="ECO:0007669"/>
    <property type="project" value="UniProtKB-SubCell"/>
</dbReference>
<evidence type="ECO:0000256" key="7">
    <source>
        <dbReference type="ARBA" id="ARBA00022967"/>
    </source>
</evidence>
<dbReference type="PANTHER" id="PTHR43790:SF9">
    <property type="entry name" value="GALACTOFURANOSE TRANSPORTER ATP-BINDING PROTEIN YTFR"/>
    <property type="match status" value="1"/>
</dbReference>
<dbReference type="GO" id="GO:0016887">
    <property type="term" value="F:ATP hydrolysis activity"/>
    <property type="evidence" value="ECO:0007669"/>
    <property type="project" value="InterPro"/>
</dbReference>
<dbReference type="RefSeq" id="WP_183592798.1">
    <property type="nucleotide sequence ID" value="NZ_JACHWR010000002.1"/>
</dbReference>
<dbReference type="PANTHER" id="PTHR43790">
    <property type="entry name" value="CARBOHYDRATE TRANSPORT ATP-BINDING PROTEIN MG119-RELATED"/>
    <property type="match status" value="1"/>
</dbReference>
<dbReference type="InterPro" id="IPR017871">
    <property type="entry name" value="ABC_transporter-like_CS"/>
</dbReference>
<organism evidence="10 11">
    <name type="scientific">Nocardioides soli</name>
    <dbReference type="NCBI Taxonomy" id="1036020"/>
    <lineage>
        <taxon>Bacteria</taxon>
        <taxon>Bacillati</taxon>
        <taxon>Actinomycetota</taxon>
        <taxon>Actinomycetes</taxon>
        <taxon>Propionibacteriales</taxon>
        <taxon>Nocardioidaceae</taxon>
        <taxon>Nocardioides</taxon>
    </lineage>
</organism>
<dbReference type="PROSITE" id="PS00211">
    <property type="entry name" value="ABC_TRANSPORTER_1"/>
    <property type="match status" value="1"/>
</dbReference>
<dbReference type="FunFam" id="3.40.50.300:FF:000127">
    <property type="entry name" value="Ribose import ATP-binding protein RbsA"/>
    <property type="match status" value="1"/>
</dbReference>
<evidence type="ECO:0000256" key="4">
    <source>
        <dbReference type="ARBA" id="ARBA00022737"/>
    </source>
</evidence>
<dbReference type="SUPFAM" id="SSF52540">
    <property type="entry name" value="P-loop containing nucleoside triphosphate hydrolases"/>
    <property type="match status" value="2"/>
</dbReference>
<keyword evidence="7" id="KW-1278">Translocase</keyword>
<evidence type="ECO:0000256" key="5">
    <source>
        <dbReference type="ARBA" id="ARBA00022741"/>
    </source>
</evidence>
<evidence type="ECO:0000256" key="6">
    <source>
        <dbReference type="ARBA" id="ARBA00022840"/>
    </source>
</evidence>
<dbReference type="CDD" id="cd03216">
    <property type="entry name" value="ABC_Carb_Monos_I"/>
    <property type="match status" value="1"/>
</dbReference>
<name>A0A7W4VW44_9ACTN</name>
<protein>
    <submittedName>
        <fullName evidence="10">ABC-type sugar transport system ATPase subunit</fullName>
    </submittedName>
</protein>
<dbReference type="InterPro" id="IPR003593">
    <property type="entry name" value="AAA+_ATPase"/>
</dbReference>
<evidence type="ECO:0000256" key="1">
    <source>
        <dbReference type="ARBA" id="ARBA00004202"/>
    </source>
</evidence>
<dbReference type="EMBL" id="JACHWR010000002">
    <property type="protein sequence ID" value="MBB3042881.1"/>
    <property type="molecule type" value="Genomic_DNA"/>
</dbReference>
<dbReference type="InterPro" id="IPR027417">
    <property type="entry name" value="P-loop_NTPase"/>
</dbReference>
<keyword evidence="8" id="KW-0472">Membrane</keyword>
<keyword evidence="2" id="KW-0813">Transport</keyword>
<keyword evidence="3" id="KW-1003">Cell membrane</keyword>
<keyword evidence="5" id="KW-0547">Nucleotide-binding</keyword>
<dbReference type="CDD" id="cd03215">
    <property type="entry name" value="ABC_Carb_Monos_II"/>
    <property type="match status" value="1"/>
</dbReference>
<dbReference type="PROSITE" id="PS50893">
    <property type="entry name" value="ABC_TRANSPORTER_2"/>
    <property type="match status" value="2"/>
</dbReference>
<reference evidence="10 11" key="1">
    <citation type="submission" date="2020-08" db="EMBL/GenBank/DDBJ databases">
        <title>Sequencing the genomes of 1000 actinobacteria strains.</title>
        <authorList>
            <person name="Klenk H.-P."/>
        </authorList>
    </citation>
    <scope>NUCLEOTIDE SEQUENCE [LARGE SCALE GENOMIC DNA]</scope>
    <source>
        <strain evidence="10 11">DSM 105498</strain>
    </source>
</reference>
<evidence type="ECO:0000259" key="9">
    <source>
        <dbReference type="PROSITE" id="PS50893"/>
    </source>
</evidence>
<proteinExistence type="predicted"/>
<comment type="subcellular location">
    <subcellularLocation>
        <location evidence="1">Cell membrane</location>
        <topology evidence="1">Peripheral membrane protein</topology>
    </subcellularLocation>
</comment>
<evidence type="ECO:0000313" key="11">
    <source>
        <dbReference type="Proteomes" id="UP000589626"/>
    </source>
</evidence>
<dbReference type="Pfam" id="PF00005">
    <property type="entry name" value="ABC_tran"/>
    <property type="match status" value="2"/>
</dbReference>
<dbReference type="InterPro" id="IPR003439">
    <property type="entry name" value="ABC_transporter-like_ATP-bd"/>
</dbReference>
<evidence type="ECO:0000256" key="8">
    <source>
        <dbReference type="ARBA" id="ARBA00023136"/>
    </source>
</evidence>
<evidence type="ECO:0000256" key="2">
    <source>
        <dbReference type="ARBA" id="ARBA00022448"/>
    </source>
</evidence>
<dbReference type="InterPro" id="IPR050107">
    <property type="entry name" value="ABC_carbohydrate_import_ATPase"/>
</dbReference>
<evidence type="ECO:0000313" key="10">
    <source>
        <dbReference type="EMBL" id="MBB3042881.1"/>
    </source>
</evidence>
<gene>
    <name evidence="10" type="ORF">FHU40_002699</name>
</gene>
<keyword evidence="4" id="KW-0677">Repeat</keyword>
<dbReference type="Gene3D" id="3.40.50.300">
    <property type="entry name" value="P-loop containing nucleotide triphosphate hydrolases"/>
    <property type="match status" value="2"/>
</dbReference>
<comment type="caution">
    <text evidence="10">The sequence shown here is derived from an EMBL/GenBank/DDBJ whole genome shotgun (WGS) entry which is preliminary data.</text>
</comment>
<feature type="domain" description="ABC transporter" evidence="9">
    <location>
        <begin position="8"/>
        <end position="243"/>
    </location>
</feature>
<keyword evidence="6" id="KW-0067">ATP-binding</keyword>
<dbReference type="GO" id="GO:0005524">
    <property type="term" value="F:ATP binding"/>
    <property type="evidence" value="ECO:0007669"/>
    <property type="project" value="UniProtKB-KW"/>
</dbReference>
<keyword evidence="10" id="KW-0762">Sugar transport</keyword>
<feature type="domain" description="ABC transporter" evidence="9">
    <location>
        <begin position="252"/>
        <end position="495"/>
    </location>
</feature>
<dbReference type="SMART" id="SM00382">
    <property type="entry name" value="AAA"/>
    <property type="match status" value="2"/>
</dbReference>
<evidence type="ECO:0000256" key="3">
    <source>
        <dbReference type="ARBA" id="ARBA00022475"/>
    </source>
</evidence>
<keyword evidence="11" id="KW-1185">Reference proteome</keyword>
<dbReference type="Proteomes" id="UP000589626">
    <property type="component" value="Unassembled WGS sequence"/>
</dbReference>
<sequence length="495" mass="53362">MTVREAALEVTDLTKTFPGVNALVGVGFKAYPGEVHTLLGENGAGKSTLLKTVFGVQRPDSGEIRVGGRPVEFARPSDAMRSGIAMVHQELSLVPQMTAVQNLVLGRENSTGGVIDWKEARRRAAAALAQLRFDAPVNVPVSRLSVAQQQIVELARALSTDAHIIIMDEPTASLTTAESERLFAIIDELRADGKAIIYVSHRLKEVLELSDRVTALRDGRLVGTKTREEISGEDDLVQMMVGRNLAAIGVTSNVENVGDELLRVEDLTVPGVVEGVSLSVRAGEVVGLAGMVGAGRTELARAVIGADKASHGSVYVRGRKVTIRRPADAIAHGIALLTEDRKHQGLALDMTTASNVTLMAPPSRLGVLNRRRQREVATEALEPLNTKMQIDRPVRTLSGGNQQKVVLARWLRSDSDVFIFDEPTRGIDVGAKGEIHAIMRRLADAGKAVLMISSDLPEVLAMSDRVLVMRRGRVVAELDRSEANEEVVVRHAAAE</sequence>
<accession>A0A7W4VW44</accession>